<protein>
    <submittedName>
        <fullName evidence="2">Uncharacterized protein</fullName>
    </submittedName>
</protein>
<sequence>MSTEPFSVAELTSSSSSPLSVSKRSHSQHQMNRTNQLNRSVETDNRLLLLQLQTLVPLVRQKLLLCKLANGSSSSGNDKRLLNCCSSPSRNGLESKLGRRTHYLEKTETMAGGDGVSRYGFRLRKDLKRIWLDDRKSVRECRDQKQDESNRFVPCLAIENYGSGIVGIHGRKRDDEKGDSSLDLPRRMSLVSPPSSTSSEKEGQLRTRGTSRNLQFLLTFTGLFVGLIWPTSSSSSYPNFEFLCKNGIVTLRFITPFLSSYSDKHPVVMAASQLSLSYLNPRRCSQVVVIRLLCFWEARNMKLAHWICKPDFFYGGCNSCSRCKNQKLHNLRTRNHGYITSELSMLALRGRITLINKEEQQNLPLSFWQLHHQATDIVFSSSIWCCSRIFQILWVSRGMNKSRVISVHNIFFCIFVIHLKDMRNDGRLKRERQREQETFWKIIMGISPENDLFARFKTLSLVKPEREAGMLPLSSLLEISRTLRFLNSEKIAGNGPELVVRCKIEMSQVLEDDDGLSTRRSTTKD</sequence>
<evidence type="ECO:0000313" key="2">
    <source>
        <dbReference type="EMBL" id="KAH0872544.1"/>
    </source>
</evidence>
<feature type="region of interest" description="Disordered" evidence="1">
    <location>
        <begin position="1"/>
        <end position="39"/>
    </location>
</feature>
<keyword evidence="3" id="KW-1185">Reference proteome</keyword>
<organism evidence="2 3">
    <name type="scientific">Brassica napus</name>
    <name type="common">Rape</name>
    <dbReference type="NCBI Taxonomy" id="3708"/>
    <lineage>
        <taxon>Eukaryota</taxon>
        <taxon>Viridiplantae</taxon>
        <taxon>Streptophyta</taxon>
        <taxon>Embryophyta</taxon>
        <taxon>Tracheophyta</taxon>
        <taxon>Spermatophyta</taxon>
        <taxon>Magnoliopsida</taxon>
        <taxon>eudicotyledons</taxon>
        <taxon>Gunneridae</taxon>
        <taxon>Pentapetalae</taxon>
        <taxon>rosids</taxon>
        <taxon>malvids</taxon>
        <taxon>Brassicales</taxon>
        <taxon>Brassicaceae</taxon>
        <taxon>Brassiceae</taxon>
        <taxon>Brassica</taxon>
    </lineage>
</organism>
<evidence type="ECO:0000313" key="3">
    <source>
        <dbReference type="Proteomes" id="UP000824890"/>
    </source>
</evidence>
<accession>A0ABQ7YX79</accession>
<feature type="compositionally biased region" description="Low complexity" evidence="1">
    <location>
        <begin position="189"/>
        <end position="198"/>
    </location>
</feature>
<gene>
    <name evidence="2" type="ORF">HID58_069906</name>
</gene>
<comment type="caution">
    <text evidence="2">The sequence shown here is derived from an EMBL/GenBank/DDBJ whole genome shotgun (WGS) entry which is preliminary data.</text>
</comment>
<reference evidence="2 3" key="1">
    <citation type="submission" date="2021-05" db="EMBL/GenBank/DDBJ databases">
        <title>Genome Assembly of Synthetic Allotetraploid Brassica napus Reveals Homoeologous Exchanges between Subgenomes.</title>
        <authorList>
            <person name="Davis J.T."/>
        </authorList>
    </citation>
    <scope>NUCLEOTIDE SEQUENCE [LARGE SCALE GENOMIC DNA]</scope>
    <source>
        <strain evidence="3">cv. Da-Ae</strain>
        <tissue evidence="2">Seedling</tissue>
    </source>
</reference>
<proteinExistence type="predicted"/>
<evidence type="ECO:0000256" key="1">
    <source>
        <dbReference type="SAM" id="MobiDB-lite"/>
    </source>
</evidence>
<dbReference type="Proteomes" id="UP000824890">
    <property type="component" value="Unassembled WGS sequence"/>
</dbReference>
<feature type="compositionally biased region" description="Basic and acidic residues" evidence="1">
    <location>
        <begin position="172"/>
        <end position="186"/>
    </location>
</feature>
<feature type="region of interest" description="Disordered" evidence="1">
    <location>
        <begin position="169"/>
        <end position="207"/>
    </location>
</feature>
<feature type="compositionally biased region" description="Polar residues" evidence="1">
    <location>
        <begin position="28"/>
        <end position="39"/>
    </location>
</feature>
<name>A0ABQ7YX79_BRANA</name>
<feature type="compositionally biased region" description="Low complexity" evidence="1">
    <location>
        <begin position="13"/>
        <end position="22"/>
    </location>
</feature>
<dbReference type="EMBL" id="JAGKQM010000016">
    <property type="protein sequence ID" value="KAH0872544.1"/>
    <property type="molecule type" value="Genomic_DNA"/>
</dbReference>